<evidence type="ECO:0000313" key="2">
    <source>
        <dbReference type="EMBL" id="KTD67223.1"/>
    </source>
</evidence>
<organism evidence="2 3">
    <name type="scientific">Legionella steelei</name>
    <dbReference type="NCBI Taxonomy" id="947033"/>
    <lineage>
        <taxon>Bacteria</taxon>
        <taxon>Pseudomonadati</taxon>
        <taxon>Pseudomonadota</taxon>
        <taxon>Gammaproteobacteria</taxon>
        <taxon>Legionellales</taxon>
        <taxon>Legionellaceae</taxon>
        <taxon>Legionella</taxon>
    </lineage>
</organism>
<feature type="signal peptide" evidence="1">
    <location>
        <begin position="1"/>
        <end position="30"/>
    </location>
</feature>
<keyword evidence="3" id="KW-1185">Reference proteome</keyword>
<evidence type="ECO:0000256" key="1">
    <source>
        <dbReference type="SAM" id="SignalP"/>
    </source>
</evidence>
<accession>A0A0W0ZDW4</accession>
<name>A0A0W0ZDW4_9GAMM</name>
<dbReference type="AlphaFoldDB" id="A0A0W0ZDW4"/>
<evidence type="ECO:0000313" key="3">
    <source>
        <dbReference type="Proteomes" id="UP000054926"/>
    </source>
</evidence>
<reference evidence="2 3" key="1">
    <citation type="submission" date="2015-11" db="EMBL/GenBank/DDBJ databases">
        <title>Genomic analysis of 38 Legionella species identifies large and diverse effector repertoires.</title>
        <authorList>
            <person name="Burstein D."/>
            <person name="Amaro F."/>
            <person name="Zusman T."/>
            <person name="Lifshitz Z."/>
            <person name="Cohen O."/>
            <person name="Gilbert J.A."/>
            <person name="Pupko T."/>
            <person name="Shuman H.A."/>
            <person name="Segal G."/>
        </authorList>
    </citation>
    <scope>NUCLEOTIDE SEQUENCE [LARGE SCALE GENOMIC DNA]</scope>
    <source>
        <strain evidence="2 3">IMVS3376</strain>
    </source>
</reference>
<dbReference type="STRING" id="947033.Lste_3429"/>
<dbReference type="PATRIC" id="fig|947033.5.peg.3646"/>
<dbReference type="EMBL" id="LNYY01000021">
    <property type="protein sequence ID" value="KTD67223.1"/>
    <property type="molecule type" value="Genomic_DNA"/>
</dbReference>
<protein>
    <submittedName>
        <fullName evidence="2">Uncharacterized protein</fullName>
    </submittedName>
</protein>
<comment type="caution">
    <text evidence="2">The sequence shown here is derived from an EMBL/GenBank/DDBJ whole genome shotgun (WGS) entry which is preliminary data.</text>
</comment>
<proteinExistence type="predicted"/>
<dbReference type="RefSeq" id="WP_237760522.1">
    <property type="nucleotide sequence ID" value="NZ_LNYY01000021.1"/>
</dbReference>
<dbReference type="Proteomes" id="UP000054926">
    <property type="component" value="Unassembled WGS sequence"/>
</dbReference>
<feature type="chain" id="PRO_5006918576" evidence="1">
    <location>
        <begin position="31"/>
        <end position="84"/>
    </location>
</feature>
<gene>
    <name evidence="2" type="ORF">Lste_3429</name>
</gene>
<sequence length="84" mass="9557">MIGLLIKKIPGAMMKKLVLIMALFSLNAFAADEVNPNSYANNNCERIKDPAERKDCLDIEKNNQAQENFRNFEENSPESYQGTF</sequence>
<keyword evidence="1" id="KW-0732">Signal</keyword>